<evidence type="ECO:0000256" key="1">
    <source>
        <dbReference type="SAM" id="Phobius"/>
    </source>
</evidence>
<feature type="transmembrane region" description="Helical" evidence="1">
    <location>
        <begin position="140"/>
        <end position="161"/>
    </location>
</feature>
<gene>
    <name evidence="2" type="ORF">SDC9_47238</name>
</gene>
<comment type="caution">
    <text evidence="2">The sequence shown here is derived from an EMBL/GenBank/DDBJ whole genome shotgun (WGS) entry which is preliminary data.</text>
</comment>
<proteinExistence type="predicted"/>
<feature type="transmembrane region" description="Helical" evidence="1">
    <location>
        <begin position="198"/>
        <end position="215"/>
    </location>
</feature>
<name>A0A644WBZ9_9ZZZZ</name>
<keyword evidence="1" id="KW-1133">Transmembrane helix</keyword>
<organism evidence="2">
    <name type="scientific">bioreactor metagenome</name>
    <dbReference type="NCBI Taxonomy" id="1076179"/>
    <lineage>
        <taxon>unclassified sequences</taxon>
        <taxon>metagenomes</taxon>
        <taxon>ecological metagenomes</taxon>
    </lineage>
</organism>
<feature type="transmembrane region" description="Helical" evidence="1">
    <location>
        <begin position="102"/>
        <end position="119"/>
    </location>
</feature>
<evidence type="ECO:0000313" key="2">
    <source>
        <dbReference type="EMBL" id="MPM01001.1"/>
    </source>
</evidence>
<feature type="transmembrane region" description="Helical" evidence="1">
    <location>
        <begin position="78"/>
        <end position="96"/>
    </location>
</feature>
<feature type="transmembrane region" description="Helical" evidence="1">
    <location>
        <begin position="221"/>
        <end position="245"/>
    </location>
</feature>
<dbReference type="PANTHER" id="PTHR33802:SF1">
    <property type="entry name" value="XK-RELATED PROTEIN"/>
    <property type="match status" value="1"/>
</dbReference>
<evidence type="ECO:0008006" key="3">
    <source>
        <dbReference type="Google" id="ProtNLM"/>
    </source>
</evidence>
<feature type="transmembrane region" description="Helical" evidence="1">
    <location>
        <begin position="46"/>
        <end position="66"/>
    </location>
</feature>
<protein>
    <recommendedName>
        <fullName evidence="3">Lantibiotic ABC transporter permease</fullName>
    </recommendedName>
</protein>
<keyword evidence="1" id="KW-0472">Membrane</keyword>
<dbReference type="PANTHER" id="PTHR33802">
    <property type="entry name" value="SI:CH211-161H7.5-RELATED"/>
    <property type="match status" value="1"/>
</dbReference>
<sequence>MKRVPVLVALSYLIMVTVNALANILPIAGMNTGAVSDSYPNLFAPAGITFSIWGVIYLLLALHTLYQFTNKLEGKLDTIGLLFSLSSVANALWIFSWHYRKIGLSVVLMLCILGLLIRINLLIQNMKGDRMFHWSVRIPFAVYFGWITVATIANVTTLLVSAQFTGFGISEPVWTAVILVVGVLIGLAWAFKAKEKAYLITLIWAYTGILIKHTSQEGFASQYTMVIVVVCLALAAFVVSLGLLFRQPKRV</sequence>
<feature type="transmembrane region" description="Helical" evidence="1">
    <location>
        <begin position="173"/>
        <end position="191"/>
    </location>
</feature>
<accession>A0A644WBZ9</accession>
<reference evidence="2" key="1">
    <citation type="submission" date="2019-08" db="EMBL/GenBank/DDBJ databases">
        <authorList>
            <person name="Kucharzyk K."/>
            <person name="Murdoch R.W."/>
            <person name="Higgins S."/>
            <person name="Loffler F."/>
        </authorList>
    </citation>
    <scope>NUCLEOTIDE SEQUENCE</scope>
</reference>
<dbReference type="AlphaFoldDB" id="A0A644WBZ9"/>
<keyword evidence="1" id="KW-0812">Transmembrane</keyword>
<dbReference type="EMBL" id="VSSQ01000766">
    <property type="protein sequence ID" value="MPM01001.1"/>
    <property type="molecule type" value="Genomic_DNA"/>
</dbReference>